<feature type="active site" description="Proton donor/acceptor" evidence="7">
    <location>
        <position position="138"/>
    </location>
</feature>
<keyword evidence="5 7" id="KW-0573">Peptidoglycan synthesis</keyword>
<dbReference type="CDD" id="cd16913">
    <property type="entry name" value="YkuD_like"/>
    <property type="match status" value="1"/>
</dbReference>
<accession>A0ABU1MQR2</accession>
<proteinExistence type="inferred from homology"/>
<evidence type="ECO:0000256" key="5">
    <source>
        <dbReference type="ARBA" id="ARBA00022984"/>
    </source>
</evidence>
<keyword evidence="4 7" id="KW-0133">Cell shape</keyword>
<protein>
    <submittedName>
        <fullName evidence="9">Murein L,D-transpeptidase YafK</fullName>
    </submittedName>
</protein>
<reference evidence="9 10" key="1">
    <citation type="submission" date="2023-07" db="EMBL/GenBank/DDBJ databases">
        <title>Sorghum-associated microbial communities from plants grown in Nebraska, USA.</title>
        <authorList>
            <person name="Schachtman D."/>
        </authorList>
    </citation>
    <scope>NUCLEOTIDE SEQUENCE [LARGE SCALE GENOMIC DNA]</scope>
    <source>
        <strain evidence="9 10">DS1027</strain>
    </source>
</reference>
<dbReference type="SUPFAM" id="SSF141523">
    <property type="entry name" value="L,D-transpeptidase catalytic domain-like"/>
    <property type="match status" value="1"/>
</dbReference>
<keyword evidence="3" id="KW-0808">Transferase</keyword>
<evidence type="ECO:0000256" key="2">
    <source>
        <dbReference type="ARBA" id="ARBA00005992"/>
    </source>
</evidence>
<evidence type="ECO:0000256" key="4">
    <source>
        <dbReference type="ARBA" id="ARBA00022960"/>
    </source>
</evidence>
<evidence type="ECO:0000256" key="6">
    <source>
        <dbReference type="ARBA" id="ARBA00023316"/>
    </source>
</evidence>
<name>A0ABU1MQR2_9SPHN</name>
<dbReference type="Gene3D" id="2.40.440.10">
    <property type="entry name" value="L,D-transpeptidase catalytic domain-like"/>
    <property type="match status" value="1"/>
</dbReference>
<sequence length="182" mass="19379">MRRSIALLALACAAAGLWVLPPLLHETPARAQDISGQSTDDGAEVARVRVEKAARRLILLDESGRPLRVFTGIQLGPAPTGPKHFEGDGRTPEGHYTIDHGNPASAYHLSLHISYPDAADRAYAAAAGRAPGGQIFLHGQPNGFGPLRAPGDWTEGCIALKNSEIEEIWQRVGDGTPIDILP</sequence>
<evidence type="ECO:0000256" key="7">
    <source>
        <dbReference type="PROSITE-ProRule" id="PRU01373"/>
    </source>
</evidence>
<dbReference type="InterPro" id="IPR038063">
    <property type="entry name" value="Transpep_catalytic_dom"/>
</dbReference>
<keyword evidence="10" id="KW-1185">Reference proteome</keyword>
<dbReference type="EMBL" id="JAVDRD010000009">
    <property type="protein sequence ID" value="MDR6512346.1"/>
    <property type="molecule type" value="Genomic_DNA"/>
</dbReference>
<dbReference type="PROSITE" id="PS52029">
    <property type="entry name" value="LD_TPASE"/>
    <property type="match status" value="1"/>
</dbReference>
<dbReference type="RefSeq" id="WP_309805940.1">
    <property type="nucleotide sequence ID" value="NZ_JAVDRD010000009.1"/>
</dbReference>
<comment type="caution">
    <text evidence="9">The sequence shown here is derived from an EMBL/GenBank/DDBJ whole genome shotgun (WGS) entry which is preliminary data.</text>
</comment>
<dbReference type="Proteomes" id="UP001184150">
    <property type="component" value="Unassembled WGS sequence"/>
</dbReference>
<dbReference type="Pfam" id="PF03734">
    <property type="entry name" value="YkuD"/>
    <property type="match status" value="1"/>
</dbReference>
<evidence type="ECO:0000256" key="1">
    <source>
        <dbReference type="ARBA" id="ARBA00004752"/>
    </source>
</evidence>
<feature type="active site" description="Nucleophile" evidence="7">
    <location>
        <position position="157"/>
    </location>
</feature>
<organism evidence="9 10">
    <name type="scientific">Novosphingobium capsulatum</name>
    <dbReference type="NCBI Taxonomy" id="13688"/>
    <lineage>
        <taxon>Bacteria</taxon>
        <taxon>Pseudomonadati</taxon>
        <taxon>Pseudomonadota</taxon>
        <taxon>Alphaproteobacteria</taxon>
        <taxon>Sphingomonadales</taxon>
        <taxon>Sphingomonadaceae</taxon>
        <taxon>Novosphingobium</taxon>
    </lineage>
</organism>
<comment type="similarity">
    <text evidence="2">Belongs to the YkuD family.</text>
</comment>
<keyword evidence="6 7" id="KW-0961">Cell wall biogenesis/degradation</keyword>
<dbReference type="InterPro" id="IPR005490">
    <property type="entry name" value="LD_TPept_cat_dom"/>
</dbReference>
<dbReference type="PANTHER" id="PTHR36699:SF1">
    <property type="entry name" value="L,D-TRANSPEPTIDASE YAFK-RELATED"/>
    <property type="match status" value="1"/>
</dbReference>
<evidence type="ECO:0000259" key="8">
    <source>
        <dbReference type="PROSITE" id="PS52029"/>
    </source>
</evidence>
<evidence type="ECO:0000313" key="10">
    <source>
        <dbReference type="Proteomes" id="UP001184150"/>
    </source>
</evidence>
<comment type="pathway">
    <text evidence="1 7">Cell wall biogenesis; peptidoglycan biosynthesis.</text>
</comment>
<dbReference type="PANTHER" id="PTHR36699">
    <property type="entry name" value="LD-TRANSPEPTIDASE"/>
    <property type="match status" value="1"/>
</dbReference>
<feature type="domain" description="L,D-TPase catalytic" evidence="8">
    <location>
        <begin position="46"/>
        <end position="181"/>
    </location>
</feature>
<evidence type="ECO:0000256" key="3">
    <source>
        <dbReference type="ARBA" id="ARBA00022679"/>
    </source>
</evidence>
<gene>
    <name evidence="9" type="ORF">J2792_003229</name>
</gene>
<evidence type="ECO:0000313" key="9">
    <source>
        <dbReference type="EMBL" id="MDR6512346.1"/>
    </source>
</evidence>